<dbReference type="Gene3D" id="1.10.357.10">
    <property type="entry name" value="Tetracycline Repressor, domain 2"/>
    <property type="match status" value="1"/>
</dbReference>
<dbReference type="GO" id="GO:0003700">
    <property type="term" value="F:DNA-binding transcription factor activity"/>
    <property type="evidence" value="ECO:0007669"/>
    <property type="project" value="TreeGrafter"/>
</dbReference>
<dbReference type="PANTHER" id="PTHR30055:SF148">
    <property type="entry name" value="TETR-FAMILY TRANSCRIPTIONAL REGULATOR"/>
    <property type="match status" value="1"/>
</dbReference>
<dbReference type="EMBL" id="JAMRXG010000019">
    <property type="protein sequence ID" value="MCM6778125.1"/>
    <property type="molecule type" value="Genomic_DNA"/>
</dbReference>
<dbReference type="InterPro" id="IPR009057">
    <property type="entry name" value="Homeodomain-like_sf"/>
</dbReference>
<keyword evidence="7" id="KW-1185">Reference proteome</keyword>
<protein>
    <submittedName>
        <fullName evidence="6">TetR/AcrR family transcriptional regulator</fullName>
    </submittedName>
</protein>
<dbReference type="Proteomes" id="UP001139157">
    <property type="component" value="Unassembled WGS sequence"/>
</dbReference>
<reference evidence="6" key="1">
    <citation type="submission" date="2022-06" db="EMBL/GenBank/DDBJ databases">
        <title>Novel species in genus nocardia.</title>
        <authorList>
            <person name="Li F."/>
        </authorList>
    </citation>
    <scope>NUCLEOTIDE SEQUENCE</scope>
    <source>
        <strain evidence="6">CDC141</strain>
    </source>
</reference>
<dbReference type="SUPFAM" id="SSF48498">
    <property type="entry name" value="Tetracyclin repressor-like, C-terminal domain"/>
    <property type="match status" value="1"/>
</dbReference>
<evidence type="ECO:0000256" key="1">
    <source>
        <dbReference type="ARBA" id="ARBA00023015"/>
    </source>
</evidence>
<dbReference type="PANTHER" id="PTHR30055">
    <property type="entry name" value="HTH-TYPE TRANSCRIPTIONAL REGULATOR RUTR"/>
    <property type="match status" value="1"/>
</dbReference>
<dbReference type="InterPro" id="IPR036271">
    <property type="entry name" value="Tet_transcr_reg_TetR-rel_C_sf"/>
</dbReference>
<keyword evidence="2 4" id="KW-0238">DNA-binding</keyword>
<evidence type="ECO:0000313" key="6">
    <source>
        <dbReference type="EMBL" id="MCM6778125.1"/>
    </source>
</evidence>
<feature type="domain" description="HTH tetR-type" evidence="5">
    <location>
        <begin position="16"/>
        <end position="76"/>
    </location>
</feature>
<name>A0A9X2EEU7_9NOCA</name>
<keyword evidence="3" id="KW-0804">Transcription</keyword>
<evidence type="ECO:0000256" key="4">
    <source>
        <dbReference type="PROSITE-ProRule" id="PRU00335"/>
    </source>
</evidence>
<dbReference type="RefSeq" id="WP_251917589.1">
    <property type="nucleotide sequence ID" value="NZ_JAMRXG010000019.1"/>
</dbReference>
<dbReference type="PROSITE" id="PS50977">
    <property type="entry name" value="HTH_TETR_2"/>
    <property type="match status" value="1"/>
</dbReference>
<dbReference type="InterPro" id="IPR050109">
    <property type="entry name" value="HTH-type_TetR-like_transc_reg"/>
</dbReference>
<comment type="caution">
    <text evidence="6">The sequence shown here is derived from an EMBL/GenBank/DDBJ whole genome shotgun (WGS) entry which is preliminary data.</text>
</comment>
<dbReference type="AlphaFoldDB" id="A0A9X2EEU7"/>
<evidence type="ECO:0000256" key="2">
    <source>
        <dbReference type="ARBA" id="ARBA00023125"/>
    </source>
</evidence>
<evidence type="ECO:0000259" key="5">
    <source>
        <dbReference type="PROSITE" id="PS50977"/>
    </source>
</evidence>
<dbReference type="Gene3D" id="1.10.10.60">
    <property type="entry name" value="Homeodomain-like"/>
    <property type="match status" value="1"/>
</dbReference>
<sequence length="201" mass="21979">MSTLMSETRRPRRRGAILEQAILRAAVDELLASGYPGMTMDGVARRAGTNKNAIYRRWPSRAALGVAAYRQLTSTELRIPDTGALRTDALELLRRANSHLASPLGEILRGLLAHAADDPELLDRLRDRSGDAEIRPWLTILERAVGRGEVAAAAVRPRVAAVPIALLRNEFASHGVTSVREEVLVEIIDAVYLPLLRGYGS</sequence>
<dbReference type="GO" id="GO:0000976">
    <property type="term" value="F:transcription cis-regulatory region binding"/>
    <property type="evidence" value="ECO:0007669"/>
    <property type="project" value="TreeGrafter"/>
</dbReference>
<feature type="DNA-binding region" description="H-T-H motif" evidence="4">
    <location>
        <begin position="39"/>
        <end position="58"/>
    </location>
</feature>
<dbReference type="Pfam" id="PF00440">
    <property type="entry name" value="TetR_N"/>
    <property type="match status" value="1"/>
</dbReference>
<dbReference type="InterPro" id="IPR011075">
    <property type="entry name" value="TetR_C"/>
</dbReference>
<dbReference type="SUPFAM" id="SSF46689">
    <property type="entry name" value="Homeodomain-like"/>
    <property type="match status" value="1"/>
</dbReference>
<evidence type="ECO:0000313" key="7">
    <source>
        <dbReference type="Proteomes" id="UP001139157"/>
    </source>
</evidence>
<dbReference type="Pfam" id="PF16859">
    <property type="entry name" value="TetR_C_11"/>
    <property type="match status" value="1"/>
</dbReference>
<dbReference type="InterPro" id="IPR001647">
    <property type="entry name" value="HTH_TetR"/>
</dbReference>
<gene>
    <name evidence="6" type="ORF">NDR86_32030</name>
</gene>
<organism evidence="6 7">
    <name type="scientific">Nocardia pulmonis</name>
    <dbReference type="NCBI Taxonomy" id="2951408"/>
    <lineage>
        <taxon>Bacteria</taxon>
        <taxon>Bacillati</taxon>
        <taxon>Actinomycetota</taxon>
        <taxon>Actinomycetes</taxon>
        <taxon>Mycobacteriales</taxon>
        <taxon>Nocardiaceae</taxon>
        <taxon>Nocardia</taxon>
    </lineage>
</organism>
<proteinExistence type="predicted"/>
<evidence type="ECO:0000256" key="3">
    <source>
        <dbReference type="ARBA" id="ARBA00023163"/>
    </source>
</evidence>
<accession>A0A9X2EEU7</accession>
<keyword evidence="1" id="KW-0805">Transcription regulation</keyword>